<reference evidence="4" key="1">
    <citation type="submission" date="2022-10" db="EMBL/GenBank/DDBJ databases">
        <title>Culturing micro-colonial fungi from biological soil crusts in the Mojave desert and describing Neophaeococcomyces mojavensis, and introducing the new genera and species Taxawa tesnikishii.</title>
        <authorList>
            <person name="Kurbessoian T."/>
            <person name="Stajich J.E."/>
        </authorList>
    </citation>
    <scope>NUCLEOTIDE SEQUENCE</scope>
    <source>
        <strain evidence="4">TK_35</strain>
    </source>
</reference>
<dbReference type="PRINTS" id="PR00080">
    <property type="entry name" value="SDRFAMILY"/>
</dbReference>
<evidence type="ECO:0000313" key="4">
    <source>
        <dbReference type="EMBL" id="KAJ9628206.1"/>
    </source>
</evidence>
<dbReference type="InterPro" id="IPR051911">
    <property type="entry name" value="SDR_oxidoreductase"/>
</dbReference>
<dbReference type="Gene3D" id="3.40.50.720">
    <property type="entry name" value="NAD(P)-binding Rossmann-like Domain"/>
    <property type="match status" value="1"/>
</dbReference>
<keyword evidence="5" id="KW-1185">Reference proteome</keyword>
<organism evidence="4 5">
    <name type="scientific">Knufia peltigerae</name>
    <dbReference type="NCBI Taxonomy" id="1002370"/>
    <lineage>
        <taxon>Eukaryota</taxon>
        <taxon>Fungi</taxon>
        <taxon>Dikarya</taxon>
        <taxon>Ascomycota</taxon>
        <taxon>Pezizomycotina</taxon>
        <taxon>Eurotiomycetes</taxon>
        <taxon>Chaetothyriomycetidae</taxon>
        <taxon>Chaetothyriales</taxon>
        <taxon>Trichomeriaceae</taxon>
        <taxon>Knufia</taxon>
    </lineage>
</organism>
<comment type="caution">
    <text evidence="4">The sequence shown here is derived from an EMBL/GenBank/DDBJ whole genome shotgun (WGS) entry which is preliminary data.</text>
</comment>
<dbReference type="InterPro" id="IPR002347">
    <property type="entry name" value="SDR_fam"/>
</dbReference>
<dbReference type="Pfam" id="PF00106">
    <property type="entry name" value="adh_short"/>
    <property type="match status" value="1"/>
</dbReference>
<dbReference type="SUPFAM" id="SSF51735">
    <property type="entry name" value="NAD(P)-binding Rossmann-fold domains"/>
    <property type="match status" value="1"/>
</dbReference>
<evidence type="ECO:0000256" key="1">
    <source>
        <dbReference type="ARBA" id="ARBA00006484"/>
    </source>
</evidence>
<dbReference type="PANTHER" id="PTHR43976:SF16">
    <property type="entry name" value="SHORT-CHAIN DEHYDROGENASE_REDUCTASE FAMILY PROTEIN"/>
    <property type="match status" value="1"/>
</dbReference>
<dbReference type="AlphaFoldDB" id="A0AA39CTR5"/>
<gene>
    <name evidence="4" type="ORF">H2204_009466</name>
</gene>
<proteinExistence type="inferred from homology"/>
<sequence length="300" mass="31823">MLPANAVWFITGCSNGGIGASIAQYALSQGHRVVATARKTSALSYLADDPETTLKLQLDVCSTESTDAALAAALATFGRIDVMVNNAAINAIGVTEALTEESMRAVMETNFWGPMRITRKAIAIFRDVNSKSGGGIGGTVVNVSTIGGRIALPAEAPYHASKFALEGFSECIASELAPDWKIRVLILEPGGTKTHFIENSRANTGPSHPAYNDPSLPVNLMLGAISNPALNDGLVDPRELAKCLFNTLQKDHIPLRLPTGPDAYAMIKAKETAKLEELETWREVSESVGGTGVLGTIRDM</sequence>
<evidence type="ECO:0000256" key="2">
    <source>
        <dbReference type="ARBA" id="ARBA00023002"/>
    </source>
</evidence>
<dbReference type="EMBL" id="JAPDRN010000074">
    <property type="protein sequence ID" value="KAJ9628206.1"/>
    <property type="molecule type" value="Genomic_DNA"/>
</dbReference>
<dbReference type="CDD" id="cd05374">
    <property type="entry name" value="17beta-HSD-like_SDR_c"/>
    <property type="match status" value="1"/>
</dbReference>
<dbReference type="GO" id="GO:0016491">
    <property type="term" value="F:oxidoreductase activity"/>
    <property type="evidence" value="ECO:0007669"/>
    <property type="project" value="UniProtKB-KW"/>
</dbReference>
<evidence type="ECO:0000256" key="3">
    <source>
        <dbReference type="RuleBase" id="RU000363"/>
    </source>
</evidence>
<dbReference type="Proteomes" id="UP001172681">
    <property type="component" value="Unassembled WGS sequence"/>
</dbReference>
<name>A0AA39CTR5_9EURO</name>
<evidence type="ECO:0000313" key="5">
    <source>
        <dbReference type="Proteomes" id="UP001172681"/>
    </source>
</evidence>
<keyword evidence="2" id="KW-0560">Oxidoreductase</keyword>
<dbReference type="PANTHER" id="PTHR43976">
    <property type="entry name" value="SHORT CHAIN DEHYDROGENASE"/>
    <property type="match status" value="1"/>
</dbReference>
<comment type="similarity">
    <text evidence="1 3">Belongs to the short-chain dehydrogenases/reductases (SDR) family.</text>
</comment>
<dbReference type="PRINTS" id="PR00081">
    <property type="entry name" value="GDHRDH"/>
</dbReference>
<protein>
    <submittedName>
        <fullName evidence="4">Uncharacterized protein</fullName>
    </submittedName>
</protein>
<dbReference type="InterPro" id="IPR036291">
    <property type="entry name" value="NAD(P)-bd_dom_sf"/>
</dbReference>
<accession>A0AA39CTR5</accession>